<feature type="domain" description="Major facilitator superfamily (MFS) profile" evidence="12">
    <location>
        <begin position="24"/>
        <end position="432"/>
    </location>
</feature>
<dbReference type="GO" id="GO:0015293">
    <property type="term" value="F:symporter activity"/>
    <property type="evidence" value="ECO:0007669"/>
    <property type="project" value="UniProtKB-KW"/>
</dbReference>
<feature type="transmembrane region" description="Helical" evidence="11">
    <location>
        <begin position="63"/>
        <end position="84"/>
    </location>
</feature>
<keyword evidence="5 11" id="KW-0812">Transmembrane</keyword>
<dbReference type="PANTHER" id="PTHR43528:SF1">
    <property type="entry name" value="ALPHA-KETOGLUTARATE PERMEASE"/>
    <property type="match status" value="1"/>
</dbReference>
<dbReference type="RefSeq" id="WP_253766609.1">
    <property type="nucleotide sequence ID" value="NZ_JAMTCK010000001.1"/>
</dbReference>
<dbReference type="PROSITE" id="PS50850">
    <property type="entry name" value="MFS"/>
    <property type="match status" value="1"/>
</dbReference>
<dbReference type="InterPro" id="IPR005829">
    <property type="entry name" value="Sugar_transporter_CS"/>
</dbReference>
<dbReference type="InterPro" id="IPR005828">
    <property type="entry name" value="MFS_sugar_transport-like"/>
</dbReference>
<organism evidence="13 14">
    <name type="scientific">Goodfellowiella coeruleoviolacea</name>
    <dbReference type="NCBI Taxonomy" id="334858"/>
    <lineage>
        <taxon>Bacteria</taxon>
        <taxon>Bacillati</taxon>
        <taxon>Actinomycetota</taxon>
        <taxon>Actinomycetes</taxon>
        <taxon>Pseudonocardiales</taxon>
        <taxon>Pseudonocardiaceae</taxon>
        <taxon>Goodfellowiella</taxon>
    </lineage>
</organism>
<keyword evidence="7 11" id="KW-1133">Transmembrane helix</keyword>
<comment type="subcellular location">
    <subcellularLocation>
        <location evidence="1">Cell membrane</location>
        <topology evidence="1">Multi-pass membrane protein</topology>
    </subcellularLocation>
</comment>
<comment type="caution">
    <text evidence="13">The sequence shown here is derived from an EMBL/GenBank/DDBJ whole genome shotgun (WGS) entry which is preliminary data.</text>
</comment>
<evidence type="ECO:0000256" key="4">
    <source>
        <dbReference type="ARBA" id="ARBA00022475"/>
    </source>
</evidence>
<dbReference type="InterPro" id="IPR051084">
    <property type="entry name" value="H+-coupled_symporters"/>
</dbReference>
<gene>
    <name evidence="13" type="ORF">LX83_000560</name>
</gene>
<dbReference type="AlphaFoldDB" id="A0AAE3G8V9"/>
<dbReference type="EMBL" id="JAMTCK010000001">
    <property type="protein sequence ID" value="MCP2163720.1"/>
    <property type="molecule type" value="Genomic_DNA"/>
</dbReference>
<keyword evidence="8 11" id="KW-0472">Membrane</keyword>
<evidence type="ECO:0000256" key="3">
    <source>
        <dbReference type="ARBA" id="ARBA00022448"/>
    </source>
</evidence>
<dbReference type="Gene3D" id="1.20.1250.20">
    <property type="entry name" value="MFS general substrate transporter like domains"/>
    <property type="match status" value="2"/>
</dbReference>
<dbReference type="SUPFAM" id="SSF103473">
    <property type="entry name" value="MFS general substrate transporter"/>
    <property type="match status" value="1"/>
</dbReference>
<evidence type="ECO:0000313" key="13">
    <source>
        <dbReference type="EMBL" id="MCP2163720.1"/>
    </source>
</evidence>
<dbReference type="PROSITE" id="PS00216">
    <property type="entry name" value="SUGAR_TRANSPORT_1"/>
    <property type="match status" value="1"/>
</dbReference>
<evidence type="ECO:0000256" key="8">
    <source>
        <dbReference type="ARBA" id="ARBA00023136"/>
    </source>
</evidence>
<dbReference type="Proteomes" id="UP001206128">
    <property type="component" value="Unassembled WGS sequence"/>
</dbReference>
<evidence type="ECO:0000256" key="9">
    <source>
        <dbReference type="ARBA" id="ARBA00037295"/>
    </source>
</evidence>
<evidence type="ECO:0000256" key="2">
    <source>
        <dbReference type="ARBA" id="ARBA00008240"/>
    </source>
</evidence>
<keyword evidence="3" id="KW-0813">Transport</keyword>
<evidence type="ECO:0000256" key="1">
    <source>
        <dbReference type="ARBA" id="ARBA00004651"/>
    </source>
</evidence>
<dbReference type="FunFam" id="1.20.1250.20:FF:000001">
    <property type="entry name" value="Dicarboxylate MFS transporter"/>
    <property type="match status" value="1"/>
</dbReference>
<evidence type="ECO:0000256" key="11">
    <source>
        <dbReference type="SAM" id="Phobius"/>
    </source>
</evidence>
<evidence type="ECO:0000313" key="14">
    <source>
        <dbReference type="Proteomes" id="UP001206128"/>
    </source>
</evidence>
<evidence type="ECO:0000256" key="5">
    <source>
        <dbReference type="ARBA" id="ARBA00022692"/>
    </source>
</evidence>
<feature type="transmembrane region" description="Helical" evidence="11">
    <location>
        <begin position="161"/>
        <end position="184"/>
    </location>
</feature>
<feature type="transmembrane region" description="Helical" evidence="11">
    <location>
        <begin position="196"/>
        <end position="215"/>
    </location>
</feature>
<keyword evidence="14" id="KW-1185">Reference proteome</keyword>
<proteinExistence type="inferred from homology"/>
<protein>
    <recommendedName>
        <fullName evidence="10">Putative proline/betaine transporter</fullName>
    </recommendedName>
</protein>
<evidence type="ECO:0000256" key="6">
    <source>
        <dbReference type="ARBA" id="ARBA00022847"/>
    </source>
</evidence>
<feature type="transmembrane region" description="Helical" evidence="11">
    <location>
        <begin position="250"/>
        <end position="271"/>
    </location>
</feature>
<feature type="transmembrane region" description="Helical" evidence="11">
    <location>
        <begin position="316"/>
        <end position="341"/>
    </location>
</feature>
<feature type="transmembrane region" description="Helical" evidence="11">
    <location>
        <begin position="286"/>
        <end position="304"/>
    </location>
</feature>
<feature type="transmembrane region" description="Helical" evidence="11">
    <location>
        <begin position="382"/>
        <end position="403"/>
    </location>
</feature>
<accession>A0AAE3G8V9</accession>
<feature type="transmembrane region" description="Helical" evidence="11">
    <location>
        <begin position="347"/>
        <end position="370"/>
    </location>
</feature>
<dbReference type="InterPro" id="IPR020846">
    <property type="entry name" value="MFS_dom"/>
</dbReference>
<reference evidence="13" key="1">
    <citation type="submission" date="2022-06" db="EMBL/GenBank/DDBJ databases">
        <title>Genomic Encyclopedia of Archaeal and Bacterial Type Strains, Phase II (KMG-II): from individual species to whole genera.</title>
        <authorList>
            <person name="Goeker M."/>
        </authorList>
    </citation>
    <scope>NUCLEOTIDE SEQUENCE</scope>
    <source>
        <strain evidence="13">DSM 43935</strain>
    </source>
</reference>
<evidence type="ECO:0000259" key="12">
    <source>
        <dbReference type="PROSITE" id="PS50850"/>
    </source>
</evidence>
<dbReference type="GO" id="GO:0005886">
    <property type="term" value="C:plasma membrane"/>
    <property type="evidence" value="ECO:0007669"/>
    <property type="project" value="UniProtKB-SubCell"/>
</dbReference>
<dbReference type="PANTHER" id="PTHR43528">
    <property type="entry name" value="ALPHA-KETOGLUTARATE PERMEASE"/>
    <property type="match status" value="1"/>
</dbReference>
<keyword evidence="4" id="KW-1003">Cell membrane</keyword>
<evidence type="ECO:0000256" key="10">
    <source>
        <dbReference type="ARBA" id="ARBA00039918"/>
    </source>
</evidence>
<comment type="similarity">
    <text evidence="2">Belongs to the major facilitator superfamily. Metabolite:H+ Symporter (MHS) family (TC 2.A.1.6) family.</text>
</comment>
<evidence type="ECO:0000256" key="7">
    <source>
        <dbReference type="ARBA" id="ARBA00022989"/>
    </source>
</evidence>
<name>A0AAE3G8V9_9PSEU</name>
<dbReference type="PROSITE" id="PS00217">
    <property type="entry name" value="SUGAR_TRANSPORT_2"/>
    <property type="match status" value="1"/>
</dbReference>
<sequence length="455" mass="48035">MDGHHQREQGGAVAEADEATVRRAVTGAALGNAMEWFDFAVYSYLITSITAAIFPEFDPTVRLLSGFAVLAVPFVVRPFGGIVLGPLGDRFGRKRVLATTILLMSGSTVAIGLIPSYATIGVAAPILLVLARLVQGFSTGGEYGGAATFMAEYSPTRRRGFFGSFLEFGTLGGYVLGAGLATVFQLTLSEQDMVSWGWRIPFLLAAPLGLIGFYLRNRLDDTPAFQQCEQAGAVTSAPFKEVIANNWRQILNLMGIVVLLNVADYTLLTYMPTYLTQVLDIDATEALLLIIGVMVVLMLCMAPVGALSDRIGRKPLLITAAVGFLVLSYPAITVIGTGGVLGVAGGLLVLGLLLLCILATIGSTFPAMFATRNRYGAFSIGYSVSTALFGGTAPFVITALIASTGSTTVPAYYLMGAAVVAIIPILVMPETAQVPIHTHPTVVPGTNRRVPVTAR</sequence>
<comment type="function">
    <text evidence="9">May be a proton symporter involved in the uptake of osmolytes such as proline and glycine betaine.</text>
</comment>
<dbReference type="InterPro" id="IPR036259">
    <property type="entry name" value="MFS_trans_sf"/>
</dbReference>
<feature type="transmembrane region" description="Helical" evidence="11">
    <location>
        <begin position="409"/>
        <end position="427"/>
    </location>
</feature>
<keyword evidence="6" id="KW-0769">Symport</keyword>
<feature type="transmembrane region" description="Helical" evidence="11">
    <location>
        <begin position="39"/>
        <end position="57"/>
    </location>
</feature>
<dbReference type="Pfam" id="PF00083">
    <property type="entry name" value="Sugar_tr"/>
    <property type="match status" value="2"/>
</dbReference>